<dbReference type="EMBL" id="PDZR01000004">
    <property type="protein sequence ID" value="PNG26887.1"/>
    <property type="molecule type" value="Genomic_DNA"/>
</dbReference>
<evidence type="ECO:0000313" key="2">
    <source>
        <dbReference type="Proteomes" id="UP000236286"/>
    </source>
</evidence>
<reference evidence="1 2" key="1">
    <citation type="submission" date="2017-10" db="EMBL/GenBank/DDBJ databases">
        <title>Genome announcement of Methylocella silvestris TVC from permafrost.</title>
        <authorList>
            <person name="Wang J."/>
            <person name="Geng K."/>
            <person name="Ul-Haque F."/>
            <person name="Crombie A.T."/>
            <person name="Street L.E."/>
            <person name="Wookey P.A."/>
            <person name="Murrell J.C."/>
            <person name="Pratscher J."/>
        </authorList>
    </citation>
    <scope>NUCLEOTIDE SEQUENCE [LARGE SCALE GENOMIC DNA]</scope>
    <source>
        <strain evidence="1 2">TVC</strain>
    </source>
</reference>
<dbReference type="Proteomes" id="UP000236286">
    <property type="component" value="Unassembled WGS sequence"/>
</dbReference>
<protein>
    <recommendedName>
        <fullName evidence="3">LPS-assembly lipoprotein</fullName>
    </recommendedName>
</protein>
<dbReference type="Gene3D" id="3.30.160.150">
    <property type="entry name" value="Lipoprotein like domain"/>
    <property type="match status" value="1"/>
</dbReference>
<evidence type="ECO:0008006" key="3">
    <source>
        <dbReference type="Google" id="ProtNLM"/>
    </source>
</evidence>
<comment type="caution">
    <text evidence="1">The sequence shown here is derived from an EMBL/GenBank/DDBJ whole genome shotgun (WGS) entry which is preliminary data.</text>
</comment>
<proteinExistence type="predicted"/>
<evidence type="ECO:0000313" key="1">
    <source>
        <dbReference type="EMBL" id="PNG26887.1"/>
    </source>
</evidence>
<name>A0A2J7TJH9_METSI</name>
<sequence>MLSLKSMISRGKPLTGCALAAALCLALAGCLQPLYGPLSEGGADVAGKLQEIRIVPIANRSGHYLENDLRFGFNGTGSHVEPRYTLYVGLAESVRSPLIDTVTGYPTSGTVVIVATYTLTETLSGATIAKGTATVASSYDRTSQRYANVRASRDAEIRDAHLLGEQIRTNIAAAFASKS</sequence>
<gene>
    <name evidence="1" type="ORF">CR492_06115</name>
</gene>
<dbReference type="PROSITE" id="PS51257">
    <property type="entry name" value="PROKAR_LIPOPROTEIN"/>
    <property type="match status" value="1"/>
</dbReference>
<dbReference type="AlphaFoldDB" id="A0A2J7TJH9"/>
<organism evidence="1 2">
    <name type="scientific">Methylocella silvestris</name>
    <dbReference type="NCBI Taxonomy" id="199596"/>
    <lineage>
        <taxon>Bacteria</taxon>
        <taxon>Pseudomonadati</taxon>
        <taxon>Pseudomonadota</taxon>
        <taxon>Alphaproteobacteria</taxon>
        <taxon>Hyphomicrobiales</taxon>
        <taxon>Beijerinckiaceae</taxon>
        <taxon>Methylocella</taxon>
    </lineage>
</organism>
<dbReference type="RefSeq" id="WP_102842851.1">
    <property type="nucleotide sequence ID" value="NZ_PDZR01000004.1"/>
</dbReference>
<dbReference type="OrthoDB" id="7678210at2"/>
<accession>A0A2J7TJH9</accession>